<dbReference type="EMBL" id="JAVRFI010000003">
    <property type="protein sequence ID" value="MDT0448646.1"/>
    <property type="molecule type" value="Genomic_DNA"/>
</dbReference>
<feature type="transmembrane region" description="Helical" evidence="1">
    <location>
        <begin position="156"/>
        <end position="182"/>
    </location>
</feature>
<protein>
    <recommendedName>
        <fullName evidence="4">DUF4386 domain-containing protein</fullName>
    </recommendedName>
</protein>
<proteinExistence type="predicted"/>
<dbReference type="Proteomes" id="UP001180531">
    <property type="component" value="Unassembled WGS sequence"/>
</dbReference>
<feature type="transmembrane region" description="Helical" evidence="1">
    <location>
        <begin position="36"/>
        <end position="58"/>
    </location>
</feature>
<keyword evidence="3" id="KW-1185">Reference proteome</keyword>
<evidence type="ECO:0000256" key="1">
    <source>
        <dbReference type="SAM" id="Phobius"/>
    </source>
</evidence>
<keyword evidence="1" id="KW-0472">Membrane</keyword>
<sequence>MTNTTWRQAAFATGPLCMTAYGLIRLTDPGHGPGPAWSLGHLALLAGVLLFGQVMLGLRRTAATGRGPVSRAFAGVGATLGLLGVAAVTAQTAIDLLVGYASVDRETMDALFERIHSWPGVTPAVYTVGPLLFYVGLLLLVGQLAALRATAFWRPLAIVAGVAVTAAGGLDLIPLSGLLFLLTLAPLGKNATAAQPVLSSVTSGISRPVRESHSLRSAKAGSATT</sequence>
<dbReference type="RefSeq" id="WP_311608560.1">
    <property type="nucleotide sequence ID" value="NZ_JAVRFI010000003.1"/>
</dbReference>
<comment type="caution">
    <text evidence="2">The sequence shown here is derived from an EMBL/GenBank/DDBJ whole genome shotgun (WGS) entry which is preliminary data.</text>
</comment>
<keyword evidence="1" id="KW-1133">Transmembrane helix</keyword>
<feature type="transmembrane region" description="Helical" evidence="1">
    <location>
        <begin position="123"/>
        <end position="144"/>
    </location>
</feature>
<gene>
    <name evidence="2" type="ORF">RM609_06060</name>
</gene>
<keyword evidence="1" id="KW-0812">Transmembrane</keyword>
<feature type="transmembrane region" description="Helical" evidence="1">
    <location>
        <begin position="79"/>
        <end position="103"/>
    </location>
</feature>
<evidence type="ECO:0000313" key="3">
    <source>
        <dbReference type="Proteomes" id="UP001180531"/>
    </source>
</evidence>
<organism evidence="2 3">
    <name type="scientific">Streptomyces hesseae</name>
    <dbReference type="NCBI Taxonomy" id="3075519"/>
    <lineage>
        <taxon>Bacteria</taxon>
        <taxon>Bacillati</taxon>
        <taxon>Actinomycetota</taxon>
        <taxon>Actinomycetes</taxon>
        <taxon>Kitasatosporales</taxon>
        <taxon>Streptomycetaceae</taxon>
        <taxon>Streptomyces</taxon>
    </lineage>
</organism>
<name>A0ABU2SI55_9ACTN</name>
<evidence type="ECO:0008006" key="4">
    <source>
        <dbReference type="Google" id="ProtNLM"/>
    </source>
</evidence>
<evidence type="ECO:0000313" key="2">
    <source>
        <dbReference type="EMBL" id="MDT0448646.1"/>
    </source>
</evidence>
<reference evidence="2" key="1">
    <citation type="submission" date="2024-05" db="EMBL/GenBank/DDBJ databases">
        <title>30 novel species of actinomycetes from the DSMZ collection.</title>
        <authorList>
            <person name="Nouioui I."/>
        </authorList>
    </citation>
    <scope>NUCLEOTIDE SEQUENCE</scope>
    <source>
        <strain evidence="2">DSM 40473</strain>
    </source>
</reference>
<accession>A0ABU2SI55</accession>